<gene>
    <name evidence="2" type="ORF">M378DRAFT_163779</name>
</gene>
<name>A0A0C2SLM6_AMAMK</name>
<evidence type="ECO:0000256" key="1">
    <source>
        <dbReference type="SAM" id="Phobius"/>
    </source>
</evidence>
<dbReference type="HOGENOM" id="CLU_2399212_0_0_1"/>
<feature type="transmembrane region" description="Helical" evidence="1">
    <location>
        <begin position="12"/>
        <end position="35"/>
    </location>
</feature>
<dbReference type="AlphaFoldDB" id="A0A0C2SLM6"/>
<dbReference type="InParanoid" id="A0A0C2SLM6"/>
<dbReference type="Proteomes" id="UP000054549">
    <property type="component" value="Unassembled WGS sequence"/>
</dbReference>
<evidence type="ECO:0000313" key="3">
    <source>
        <dbReference type="Proteomes" id="UP000054549"/>
    </source>
</evidence>
<proteinExistence type="predicted"/>
<keyword evidence="3" id="KW-1185">Reference proteome</keyword>
<reference evidence="2 3" key="1">
    <citation type="submission" date="2014-04" db="EMBL/GenBank/DDBJ databases">
        <title>Evolutionary Origins and Diversification of the Mycorrhizal Mutualists.</title>
        <authorList>
            <consortium name="DOE Joint Genome Institute"/>
            <consortium name="Mycorrhizal Genomics Consortium"/>
            <person name="Kohler A."/>
            <person name="Kuo A."/>
            <person name="Nagy L.G."/>
            <person name="Floudas D."/>
            <person name="Copeland A."/>
            <person name="Barry K.W."/>
            <person name="Cichocki N."/>
            <person name="Veneault-Fourrey C."/>
            <person name="LaButti K."/>
            <person name="Lindquist E.A."/>
            <person name="Lipzen A."/>
            <person name="Lundell T."/>
            <person name="Morin E."/>
            <person name="Murat C."/>
            <person name="Riley R."/>
            <person name="Ohm R."/>
            <person name="Sun H."/>
            <person name="Tunlid A."/>
            <person name="Henrissat B."/>
            <person name="Grigoriev I.V."/>
            <person name="Hibbett D.S."/>
            <person name="Martin F."/>
        </authorList>
    </citation>
    <scope>NUCLEOTIDE SEQUENCE [LARGE SCALE GENOMIC DNA]</scope>
    <source>
        <strain evidence="2 3">Koide BX008</strain>
    </source>
</reference>
<dbReference type="EMBL" id="KN818253">
    <property type="protein sequence ID" value="KIL64060.1"/>
    <property type="molecule type" value="Genomic_DNA"/>
</dbReference>
<keyword evidence="1" id="KW-1133">Transmembrane helix</keyword>
<keyword evidence="1" id="KW-0812">Transmembrane</keyword>
<sequence>MLSLVPSLFDSALAVFTTAKFFGIIILATTATACYNNVSFTHFVMFNNLRVRVEYSRSFPLLYNSYSLGSKLCIIAFDLQSPVLLPCVVRDRH</sequence>
<keyword evidence="1" id="KW-0472">Membrane</keyword>
<evidence type="ECO:0000313" key="2">
    <source>
        <dbReference type="EMBL" id="KIL64060.1"/>
    </source>
</evidence>
<accession>A0A0C2SLM6</accession>
<organism evidence="2 3">
    <name type="scientific">Amanita muscaria (strain Koide BX008)</name>
    <dbReference type="NCBI Taxonomy" id="946122"/>
    <lineage>
        <taxon>Eukaryota</taxon>
        <taxon>Fungi</taxon>
        <taxon>Dikarya</taxon>
        <taxon>Basidiomycota</taxon>
        <taxon>Agaricomycotina</taxon>
        <taxon>Agaricomycetes</taxon>
        <taxon>Agaricomycetidae</taxon>
        <taxon>Agaricales</taxon>
        <taxon>Pluteineae</taxon>
        <taxon>Amanitaceae</taxon>
        <taxon>Amanita</taxon>
    </lineage>
</organism>
<protein>
    <submittedName>
        <fullName evidence="2">Uncharacterized protein</fullName>
    </submittedName>
</protein>